<evidence type="ECO:0000256" key="9">
    <source>
        <dbReference type="ARBA" id="ARBA00023273"/>
    </source>
</evidence>
<feature type="compositionally biased region" description="Acidic residues" evidence="11">
    <location>
        <begin position="16"/>
        <end position="27"/>
    </location>
</feature>
<name>A0AA88SAI1_TACVA</name>
<reference evidence="12" key="1">
    <citation type="submission" date="2023-08" db="EMBL/GenBank/DDBJ databases">
        <title>Pelteobagrus vachellii genome.</title>
        <authorList>
            <person name="Liu H."/>
        </authorList>
    </citation>
    <scope>NUCLEOTIDE SEQUENCE</scope>
    <source>
        <strain evidence="12">PRFRI_2022a</strain>
        <tissue evidence="12">Muscle</tissue>
    </source>
</reference>
<keyword evidence="8" id="KW-0206">Cytoskeleton</keyword>
<dbReference type="SUPFAM" id="SSF52058">
    <property type="entry name" value="L domain-like"/>
    <property type="match status" value="1"/>
</dbReference>
<dbReference type="SMART" id="SM00365">
    <property type="entry name" value="LRR_SD22"/>
    <property type="match status" value="4"/>
</dbReference>
<accession>A0AA88SAI1</accession>
<organism evidence="12 13">
    <name type="scientific">Tachysurus vachellii</name>
    <name type="common">Darkbarbel catfish</name>
    <name type="synonym">Pelteobagrus vachellii</name>
    <dbReference type="NCBI Taxonomy" id="175792"/>
    <lineage>
        <taxon>Eukaryota</taxon>
        <taxon>Metazoa</taxon>
        <taxon>Chordata</taxon>
        <taxon>Craniata</taxon>
        <taxon>Vertebrata</taxon>
        <taxon>Euteleostomi</taxon>
        <taxon>Actinopterygii</taxon>
        <taxon>Neopterygii</taxon>
        <taxon>Teleostei</taxon>
        <taxon>Ostariophysi</taxon>
        <taxon>Siluriformes</taxon>
        <taxon>Bagridae</taxon>
        <taxon>Tachysurus</taxon>
    </lineage>
</organism>
<dbReference type="EMBL" id="JAVHJS010000020">
    <property type="protein sequence ID" value="KAK2825318.1"/>
    <property type="molecule type" value="Genomic_DNA"/>
</dbReference>
<dbReference type="PROSITE" id="PS51450">
    <property type="entry name" value="LRR"/>
    <property type="match status" value="4"/>
</dbReference>
<evidence type="ECO:0000256" key="11">
    <source>
        <dbReference type="SAM" id="MobiDB-lite"/>
    </source>
</evidence>
<dbReference type="FunFam" id="3.80.10.10:FF:001051">
    <property type="entry name" value="Leucine-rich repeat-containing 23"/>
    <property type="match status" value="1"/>
</dbReference>
<evidence type="ECO:0000256" key="3">
    <source>
        <dbReference type="ARBA" id="ARBA00022614"/>
    </source>
</evidence>
<sequence length="329" mass="36865">MSGSDEEDVKLGDSEEKQEEDYSEETASEQHKVEPCSLTQDVIGQKLSLLCRTGDGLSHAFVRLDLQNRNLADIVLLSSFVHLRFLDISSNYLTDLSPLANLTELLWIKADNNCIQSVQGQPFSQLPYLQWLSLKSNCLSDTEGLGGSALESLNLTGNTIEKVSGLDYNNLTNLLSLELRGNHLETTDGIYLPNLRCLYLAQNRIKRLEGLDKLEHLTILHLRDNQLETLDGISPSMKSLQYLNVRGNMVSSQHALQSLMGVAHSLRTLVLADNPLSETENYRLIVISSLPLLEKLDKVHVSSEEQTEAEERITEFQNITKQEDNLTSQ</sequence>
<evidence type="ECO:0000256" key="8">
    <source>
        <dbReference type="ARBA" id="ARBA00023212"/>
    </source>
</evidence>
<dbReference type="InterPro" id="IPR032675">
    <property type="entry name" value="LRR_dom_sf"/>
</dbReference>
<dbReference type="Gene3D" id="3.80.10.10">
    <property type="entry name" value="Ribonuclease Inhibitor"/>
    <property type="match status" value="2"/>
</dbReference>
<feature type="compositionally biased region" description="Basic and acidic residues" evidence="11">
    <location>
        <begin position="303"/>
        <end position="314"/>
    </location>
</feature>
<keyword evidence="7" id="KW-0969">Cilium</keyword>
<keyword evidence="9" id="KW-0966">Cell projection</keyword>
<keyword evidence="13" id="KW-1185">Reference proteome</keyword>
<dbReference type="PANTHER" id="PTHR46652:SF8">
    <property type="entry name" value="LEUCINE RICH REPEAT CONTAINING 23"/>
    <property type="match status" value="1"/>
</dbReference>
<comment type="caution">
    <text evidence="12">The sequence shown here is derived from an EMBL/GenBank/DDBJ whole genome shotgun (WGS) entry which is preliminary data.</text>
</comment>
<gene>
    <name evidence="12" type="ORF">Q7C36_019245</name>
</gene>
<dbReference type="PANTHER" id="PTHR46652">
    <property type="entry name" value="LEUCINE-RICH REPEAT AND IQ DOMAIN-CONTAINING PROTEIN 1-RELATED"/>
    <property type="match status" value="1"/>
</dbReference>
<comment type="subcellular location">
    <subcellularLocation>
        <location evidence="1">Cytoplasm</location>
        <location evidence="1">Cytoskeleton</location>
        <location evidence="1">Flagellum axoneme</location>
    </subcellularLocation>
</comment>
<feature type="region of interest" description="Disordered" evidence="11">
    <location>
        <begin position="303"/>
        <end position="329"/>
    </location>
</feature>
<dbReference type="Proteomes" id="UP001187315">
    <property type="component" value="Unassembled WGS sequence"/>
</dbReference>
<evidence type="ECO:0000256" key="7">
    <source>
        <dbReference type="ARBA" id="ARBA00023069"/>
    </source>
</evidence>
<evidence type="ECO:0000256" key="4">
    <source>
        <dbReference type="ARBA" id="ARBA00022737"/>
    </source>
</evidence>
<dbReference type="InterPro" id="IPR003591">
    <property type="entry name" value="Leu-rich_rpt_typical-subtyp"/>
</dbReference>
<evidence type="ECO:0000313" key="13">
    <source>
        <dbReference type="Proteomes" id="UP001187315"/>
    </source>
</evidence>
<evidence type="ECO:0000313" key="12">
    <source>
        <dbReference type="EMBL" id="KAK2825318.1"/>
    </source>
</evidence>
<keyword evidence="3" id="KW-0433">Leucine-rich repeat</keyword>
<keyword evidence="5" id="KW-0282">Flagellum</keyword>
<dbReference type="Pfam" id="PF00560">
    <property type="entry name" value="LRR_1"/>
    <property type="match status" value="1"/>
</dbReference>
<keyword evidence="6" id="KW-0175">Coiled coil</keyword>
<evidence type="ECO:0000256" key="6">
    <source>
        <dbReference type="ARBA" id="ARBA00023054"/>
    </source>
</evidence>
<keyword evidence="4" id="KW-0677">Repeat</keyword>
<keyword evidence="2" id="KW-0963">Cytoplasm</keyword>
<dbReference type="InterPro" id="IPR001611">
    <property type="entry name" value="Leu-rich_rpt"/>
</dbReference>
<dbReference type="SMART" id="SM00369">
    <property type="entry name" value="LRR_TYP"/>
    <property type="match status" value="3"/>
</dbReference>
<dbReference type="InterPro" id="IPR050836">
    <property type="entry name" value="SDS22/Internalin_LRR"/>
</dbReference>
<protein>
    <recommendedName>
        <fullName evidence="10">Leucine-rich repeat-containing protein 23</fullName>
    </recommendedName>
</protein>
<dbReference type="AlphaFoldDB" id="A0AA88SAI1"/>
<evidence type="ECO:0000256" key="5">
    <source>
        <dbReference type="ARBA" id="ARBA00022846"/>
    </source>
</evidence>
<evidence type="ECO:0000256" key="10">
    <source>
        <dbReference type="ARBA" id="ARBA00071477"/>
    </source>
</evidence>
<dbReference type="Pfam" id="PF14580">
    <property type="entry name" value="LRR_9"/>
    <property type="match status" value="1"/>
</dbReference>
<proteinExistence type="predicted"/>
<feature type="compositionally biased region" description="Polar residues" evidence="11">
    <location>
        <begin position="316"/>
        <end position="329"/>
    </location>
</feature>
<evidence type="ECO:0000256" key="1">
    <source>
        <dbReference type="ARBA" id="ARBA00004611"/>
    </source>
</evidence>
<evidence type="ECO:0000256" key="2">
    <source>
        <dbReference type="ARBA" id="ARBA00022490"/>
    </source>
</evidence>
<feature type="region of interest" description="Disordered" evidence="11">
    <location>
        <begin position="1"/>
        <end position="34"/>
    </location>
</feature>